<dbReference type="EMBL" id="LS483470">
    <property type="protein sequence ID" value="SQI36116.1"/>
    <property type="molecule type" value="Genomic_DNA"/>
</dbReference>
<dbReference type="Gene3D" id="3.40.50.12780">
    <property type="entry name" value="N-terminal domain of ligase-like"/>
    <property type="match status" value="1"/>
</dbReference>
<dbReference type="PANTHER" id="PTHR36932:SF1">
    <property type="entry name" value="CAPSULAR POLYSACCHARIDE BIOSYNTHESIS PROTEIN"/>
    <property type="match status" value="1"/>
</dbReference>
<dbReference type="InterPro" id="IPR042099">
    <property type="entry name" value="ANL_N_sf"/>
</dbReference>
<proteinExistence type="predicted"/>
<gene>
    <name evidence="1" type="ORF">NCTC12151_00623</name>
</gene>
<organism evidence="1 2">
    <name type="scientific">Leminorella richardii</name>
    <dbReference type="NCBI Taxonomy" id="158841"/>
    <lineage>
        <taxon>Bacteria</taxon>
        <taxon>Pseudomonadati</taxon>
        <taxon>Pseudomonadota</taxon>
        <taxon>Gammaproteobacteria</taxon>
        <taxon>Enterobacterales</taxon>
        <taxon>Budviciaceae</taxon>
        <taxon>Leminorella</taxon>
    </lineage>
</organism>
<sequence>MIPFTLLWRYFRTRNLRFTDRADLEAWQAKRLKDFKQRVLSKSPWFRRYLSLPFEQWPMMDKSLMMAHFDDMNTAGLKRDELMLCALQSETSRDFTPKVGQFSVGLSSGTSGRRGLFVVSPQEQQIWAAGVLAKALPDGLFAGERVALFLRADNNLYQSVNSRWLSLDFYDLFAPFQEQIKRLEQRSPTLIVAPAQVLRALALAVVAGELTLSVKKVISVAEVLEEQDRTLLSLVFGEVGEIYQATEGFLASTCACGTLHLNEEFIHVEPQWLDERRFTPIITDFTRSTQPIVRYRLDDVLVASETPCPCGSATRAIARIEGRQDDQLRLPGLDGNVQTVFADPCSRALATALPLTADYRLEQTEACTLRLIADCDASTLAACREALEVLFARQGVDVAALSWSLETQTPPERFDAKRRRIIRHWGRE</sequence>
<dbReference type="InterPro" id="IPR012685">
    <property type="entry name" value="CHP02304_F390_synth-rel"/>
</dbReference>
<keyword evidence="2" id="KW-1185">Reference proteome</keyword>
<dbReference type="PANTHER" id="PTHR36932">
    <property type="entry name" value="CAPSULAR POLYSACCHARIDE BIOSYNTHESIS PROTEIN"/>
    <property type="match status" value="1"/>
</dbReference>
<dbReference type="InterPro" id="IPR053158">
    <property type="entry name" value="CapK_Type1_Caps_Biosynth"/>
</dbReference>
<dbReference type="OrthoDB" id="580775at2"/>
<dbReference type="Proteomes" id="UP000249005">
    <property type="component" value="Chromosome 1"/>
</dbReference>
<protein>
    <submittedName>
        <fullName evidence="1">Putative adenylate-forming enzyme</fullName>
    </submittedName>
</protein>
<reference evidence="1 2" key="1">
    <citation type="submission" date="2018-06" db="EMBL/GenBank/DDBJ databases">
        <authorList>
            <consortium name="Pathogen Informatics"/>
            <person name="Doyle S."/>
        </authorList>
    </citation>
    <scope>NUCLEOTIDE SEQUENCE [LARGE SCALE GENOMIC DNA]</scope>
    <source>
        <strain evidence="1 2">NCTC12151</strain>
    </source>
</reference>
<name>A0A2X4U8I2_9GAMM</name>
<dbReference type="NCBIfam" id="TIGR02304">
    <property type="entry name" value="aden_form_hyp"/>
    <property type="match status" value="1"/>
</dbReference>
<accession>A0A2X4U8I2</accession>
<evidence type="ECO:0000313" key="1">
    <source>
        <dbReference type="EMBL" id="SQI36116.1"/>
    </source>
</evidence>
<dbReference type="RefSeq" id="WP_111739249.1">
    <property type="nucleotide sequence ID" value="NZ_LR698987.1"/>
</dbReference>
<evidence type="ECO:0000313" key="2">
    <source>
        <dbReference type="Proteomes" id="UP000249005"/>
    </source>
</evidence>
<dbReference type="KEGG" id="lri:NCTC12151_00623"/>
<dbReference type="AlphaFoldDB" id="A0A2X4U8I2"/>